<dbReference type="RefSeq" id="WP_248736200.1">
    <property type="nucleotide sequence ID" value="NZ_CALBWS010000021.1"/>
</dbReference>
<dbReference type="InterPro" id="IPR036249">
    <property type="entry name" value="Thioredoxin-like_sf"/>
</dbReference>
<keyword evidence="9" id="KW-1185">Reference proteome</keyword>
<dbReference type="Pfam" id="PF13462">
    <property type="entry name" value="Thioredoxin_4"/>
    <property type="match status" value="1"/>
</dbReference>
<evidence type="ECO:0000256" key="1">
    <source>
        <dbReference type="ARBA" id="ARBA00005791"/>
    </source>
</evidence>
<dbReference type="Gene3D" id="3.40.30.10">
    <property type="entry name" value="Glutaredoxin"/>
    <property type="match status" value="1"/>
</dbReference>
<dbReference type="Proteomes" id="UP000838308">
    <property type="component" value="Unassembled WGS sequence"/>
</dbReference>
<keyword evidence="4" id="KW-1015">Disulfide bond</keyword>
<evidence type="ECO:0000313" key="8">
    <source>
        <dbReference type="EMBL" id="CAH2715939.1"/>
    </source>
</evidence>
<keyword evidence="3" id="KW-0560">Oxidoreductase</keyword>
<feature type="transmembrane region" description="Helical" evidence="6">
    <location>
        <begin position="12"/>
        <end position="33"/>
    </location>
</feature>
<organism evidence="8 9">
    <name type="scientific">Neobacillus rhizosphaerae</name>
    <dbReference type="NCBI Taxonomy" id="2880965"/>
    <lineage>
        <taxon>Bacteria</taxon>
        <taxon>Bacillati</taxon>
        <taxon>Bacillota</taxon>
        <taxon>Bacilli</taxon>
        <taxon>Bacillales</taxon>
        <taxon>Bacillaceae</taxon>
        <taxon>Neobacillus</taxon>
    </lineage>
</organism>
<proteinExistence type="inferred from homology"/>
<protein>
    <submittedName>
        <fullName evidence="8">Disulfide bond formation protein D</fullName>
    </submittedName>
</protein>
<dbReference type="SUPFAM" id="SSF52833">
    <property type="entry name" value="Thioredoxin-like"/>
    <property type="match status" value="1"/>
</dbReference>
<dbReference type="PANTHER" id="PTHR13887:SF14">
    <property type="entry name" value="DISULFIDE BOND FORMATION PROTEIN D"/>
    <property type="match status" value="1"/>
</dbReference>
<evidence type="ECO:0000313" key="9">
    <source>
        <dbReference type="Proteomes" id="UP000838308"/>
    </source>
</evidence>
<evidence type="ECO:0000259" key="7">
    <source>
        <dbReference type="Pfam" id="PF13462"/>
    </source>
</evidence>
<reference evidence="8" key="1">
    <citation type="submission" date="2022-04" db="EMBL/GenBank/DDBJ databases">
        <authorList>
            <person name="Criscuolo A."/>
        </authorList>
    </citation>
    <scope>NUCLEOTIDE SEQUENCE</scope>
    <source>
        <strain evidence="8">CIP111895</strain>
    </source>
</reference>
<keyword evidence="6" id="KW-0472">Membrane</keyword>
<dbReference type="EMBL" id="CALBWS010000021">
    <property type="protein sequence ID" value="CAH2715939.1"/>
    <property type="molecule type" value="Genomic_DNA"/>
</dbReference>
<evidence type="ECO:0000256" key="2">
    <source>
        <dbReference type="ARBA" id="ARBA00022729"/>
    </source>
</evidence>
<comment type="similarity">
    <text evidence="1">Belongs to the thioredoxin family. DsbA subfamily.</text>
</comment>
<evidence type="ECO:0000256" key="3">
    <source>
        <dbReference type="ARBA" id="ARBA00023002"/>
    </source>
</evidence>
<dbReference type="InterPro" id="IPR012336">
    <property type="entry name" value="Thioredoxin-like_fold"/>
</dbReference>
<keyword evidence="2" id="KW-0732">Signal</keyword>
<keyword evidence="6" id="KW-0812">Transmembrane</keyword>
<accession>A0ABN8KTN0</accession>
<dbReference type="PANTHER" id="PTHR13887">
    <property type="entry name" value="GLUTATHIONE S-TRANSFERASE KAPPA"/>
    <property type="match status" value="1"/>
</dbReference>
<sequence length="225" mass="25566">MKYKNKRSSNMGKIIVLTVGLLAIIGIILVFSYTPEPDKENVKTLNMEGQPTIGEKNAKVQIVEMGDIMCPACKVWSLQYFPVIKEKYIDTGKANFSFTNVLFHEEPSKIGAQAFEAVYELYPDYFWDYVHNLYQAQPETSNHDEVWVNQDVVVDVAGKTIPNFNKDEFNAKMNSREVLDQISKDDSLVKEVGLKLTPGIFINGVELTDPFDMDKINELIEEGLK</sequence>
<keyword evidence="5" id="KW-0676">Redox-active center</keyword>
<name>A0ABN8KTN0_9BACI</name>
<keyword evidence="6" id="KW-1133">Transmembrane helix</keyword>
<evidence type="ECO:0000256" key="6">
    <source>
        <dbReference type="SAM" id="Phobius"/>
    </source>
</evidence>
<feature type="domain" description="Thioredoxin-like fold" evidence="7">
    <location>
        <begin position="48"/>
        <end position="221"/>
    </location>
</feature>
<evidence type="ECO:0000256" key="4">
    <source>
        <dbReference type="ARBA" id="ARBA00023157"/>
    </source>
</evidence>
<evidence type="ECO:0000256" key="5">
    <source>
        <dbReference type="ARBA" id="ARBA00023284"/>
    </source>
</evidence>
<gene>
    <name evidence="8" type="primary">bdbD_2</name>
    <name evidence="8" type="ORF">BACCIP111895_03123</name>
</gene>
<comment type="caution">
    <text evidence="8">The sequence shown here is derived from an EMBL/GenBank/DDBJ whole genome shotgun (WGS) entry which is preliminary data.</text>
</comment>